<dbReference type="GO" id="GO:0016818">
    <property type="term" value="F:hydrolase activity, acting on acid anhydrides, in phosphorus-containing anhydrides"/>
    <property type="evidence" value="ECO:0007669"/>
    <property type="project" value="InterPro"/>
</dbReference>
<evidence type="ECO:0000256" key="9">
    <source>
        <dbReference type="ARBA" id="ARBA00022833"/>
    </source>
</evidence>
<dbReference type="GO" id="GO:0008094">
    <property type="term" value="F:ATP-dependent activity, acting on DNA"/>
    <property type="evidence" value="ECO:0007669"/>
    <property type="project" value="TreeGrafter"/>
</dbReference>
<feature type="region of interest" description="Disordered" evidence="14">
    <location>
        <begin position="1"/>
        <end position="103"/>
    </location>
</feature>
<dbReference type="InterPro" id="IPR038718">
    <property type="entry name" value="SNF2-like_sf"/>
</dbReference>
<proteinExistence type="inferred from homology"/>
<dbReference type="OrthoDB" id="2801544at2759"/>
<keyword evidence="3" id="KW-0479">Metal-binding</keyword>
<dbReference type="FunCoup" id="A0A2N3NLT3">
    <property type="interactions" value="994"/>
</dbReference>
<evidence type="ECO:0000313" key="19">
    <source>
        <dbReference type="Proteomes" id="UP000233524"/>
    </source>
</evidence>
<dbReference type="GO" id="GO:0005524">
    <property type="term" value="F:ATP binding"/>
    <property type="evidence" value="ECO:0007669"/>
    <property type="project" value="UniProtKB-KW"/>
</dbReference>
<keyword evidence="5" id="KW-0227">DNA damage</keyword>
<dbReference type="Gene3D" id="3.40.50.300">
    <property type="entry name" value="P-loop containing nucleotide triphosphate hydrolases"/>
    <property type="match status" value="2"/>
</dbReference>
<evidence type="ECO:0000259" key="17">
    <source>
        <dbReference type="PROSITE" id="PS51194"/>
    </source>
</evidence>
<dbReference type="InterPro" id="IPR027417">
    <property type="entry name" value="P-loop_NTPase"/>
</dbReference>
<evidence type="ECO:0000256" key="13">
    <source>
        <dbReference type="PROSITE-ProRule" id="PRU00175"/>
    </source>
</evidence>
<dbReference type="InParanoid" id="A0A2N3NLT3"/>
<dbReference type="Pfam" id="PF00271">
    <property type="entry name" value="Helicase_C"/>
    <property type="match status" value="1"/>
</dbReference>
<evidence type="ECO:0008006" key="20">
    <source>
        <dbReference type="Google" id="ProtNLM"/>
    </source>
</evidence>
<dbReference type="Proteomes" id="UP000233524">
    <property type="component" value="Unassembled WGS sequence"/>
</dbReference>
<evidence type="ECO:0000256" key="6">
    <source>
        <dbReference type="ARBA" id="ARBA00022771"/>
    </source>
</evidence>
<keyword evidence="8" id="KW-0347">Helicase</keyword>
<dbReference type="CDD" id="cd18008">
    <property type="entry name" value="DEXDc_SHPRH-like"/>
    <property type="match status" value="1"/>
</dbReference>
<sequence length="1161" mass="130273">MSIGMMTDLDPSERPAKKQRISGEYGGDDHQPGESSPPSSSLPVPERFFQDPIPPNTVERVVAQSSPLPASRLPPLHNGAHDSTRRATPPRSEPPSLQHESSSVAFDEDMFESFIGHKVETEVMDIIRQHSHGNLERAVNMYFDGTWKKLKKPVVVRATSASLAPAALEETSVIKSETEFLPSKSKQQPRYIGAFGVEGWATRSGHNLLKHGDIVKIERQKIQAPQATPKGQMKIGVPIVTARMTAAAARRVDVIVRFTNAAGTELGRLSKETANWVSTLMDQGICKFGGICVCAPERMKTNDTVDLQLRVYLLPSAFQATVLHPSDDITTSFREEDETTQEKDLRLRQVALVRLFQEINVTPSTLNAAQAKQQRQGLLDAAELDEKKAKEPPKPNGGGVPSSQSEEAEEGEELEQDQLDALYRKAQSFDFNTPEAEPADTFALELRPYQKQALHWMLNKERGENGNREPSLHPLWEEYTWPLKDADDQDLPVIEGQEKFYMNPYSGEMTLVFPAQEQHCLGGILADEMGLGKTIQMLSLIHSNRPYERVRPKTGLSSLQQLRTHGLPEGEIFRAPHTTLVIAPMSLLAQWQSEAEKASKEGTIKVFVYYGSEKNCNLQAMCCEDSAASAPDVVITSYGTVLSEFTQILARKGDKSQHHGLFSLNFLRIILDEAHTIKNRRSKTSKACYALAADHRWVLTGTPIVNRLEDLFSLVRFLGVEPWNNFSFWRTFITLPFESKNFVRALDVVQTVLEPLVMRRTKDMRTPDGSPLVPLPPKKIEIVKVELSDAEREIYNHVFSRAKDTLDNNMATGTVMKAYASLFAQIIRLRQTCCHPVLIRNKDIVAEEEEASSAVAAADAAAGLADDMDLDVLLQKFTADIEDQSKPSATYGAHVLEQIRDEASHECPICAEEPMIEQTVTGCWHSACKKCLLQYIKHEASRERVPRCVHCREPINVRDLFEVIRHEDDLDPIHGKARISLQRVGSSDSSSKVMALIRSLRELRKEHPRMKSVVFSQFTSFLSLIEPALDKANMKFLRLDGSMSQKARAAVLSEFRDANKFTILLISLKAGGVGLNLTSAQRVYMMDPWWSFAVEAQAIDRVHRMGQEGEVKVYRFIVQNSVEERMLKVQDRKKFIASSLGMMSDEEKRLQRIEDIKDLLS</sequence>
<accession>A0A2N3NLT3</accession>
<dbReference type="PANTHER" id="PTHR45626:SF22">
    <property type="entry name" value="DNA REPAIR PROTEIN RAD5"/>
    <property type="match status" value="1"/>
</dbReference>
<evidence type="ECO:0000256" key="14">
    <source>
        <dbReference type="SAM" id="MobiDB-lite"/>
    </source>
</evidence>
<dbReference type="InterPro" id="IPR014001">
    <property type="entry name" value="Helicase_ATP-bd"/>
</dbReference>
<dbReference type="Pfam" id="PF24975">
    <property type="entry name" value="UBA_Rad5"/>
    <property type="match status" value="1"/>
</dbReference>
<dbReference type="InterPro" id="IPR049730">
    <property type="entry name" value="SNF2/RAD54-like_C"/>
</dbReference>
<keyword evidence="4" id="KW-0547">Nucleotide-binding</keyword>
<keyword evidence="7" id="KW-0378">Hydrolase</keyword>
<dbReference type="Gene3D" id="3.30.40.10">
    <property type="entry name" value="Zinc/RING finger domain, C3HC4 (zinc finger)"/>
    <property type="match status" value="1"/>
</dbReference>
<dbReference type="InterPro" id="IPR013083">
    <property type="entry name" value="Znf_RING/FYVE/PHD"/>
</dbReference>
<dbReference type="SUPFAM" id="SSF52540">
    <property type="entry name" value="P-loop containing nucleoside triphosphate hydrolases"/>
    <property type="match status" value="2"/>
</dbReference>
<evidence type="ECO:0000256" key="1">
    <source>
        <dbReference type="ARBA" id="ARBA00004123"/>
    </source>
</evidence>
<evidence type="ECO:0000256" key="5">
    <source>
        <dbReference type="ARBA" id="ARBA00022763"/>
    </source>
</evidence>
<evidence type="ECO:0000259" key="15">
    <source>
        <dbReference type="PROSITE" id="PS50089"/>
    </source>
</evidence>
<evidence type="ECO:0000256" key="2">
    <source>
        <dbReference type="ARBA" id="ARBA00007025"/>
    </source>
</evidence>
<feature type="region of interest" description="Disordered" evidence="14">
    <location>
        <begin position="386"/>
        <end position="415"/>
    </location>
</feature>
<evidence type="ECO:0000259" key="16">
    <source>
        <dbReference type="PROSITE" id="PS51192"/>
    </source>
</evidence>
<feature type="compositionally biased region" description="Acidic residues" evidence="14">
    <location>
        <begin position="406"/>
        <end position="415"/>
    </location>
</feature>
<dbReference type="PANTHER" id="PTHR45626">
    <property type="entry name" value="TRANSCRIPTION TERMINATION FACTOR 2-RELATED"/>
    <property type="match status" value="1"/>
</dbReference>
<reference evidence="18 19" key="1">
    <citation type="journal article" date="2017" name="G3 (Bethesda)">
        <title>First Draft Genome Sequence of the Pathogenic Fungus Lomentospora prolificans (Formerly Scedosporium prolificans).</title>
        <authorList>
            <person name="Luo R."/>
            <person name="Zimin A."/>
            <person name="Workman R."/>
            <person name="Fan Y."/>
            <person name="Pertea G."/>
            <person name="Grossman N."/>
            <person name="Wear M.P."/>
            <person name="Jia B."/>
            <person name="Miller H."/>
            <person name="Casadevall A."/>
            <person name="Timp W."/>
            <person name="Zhang S.X."/>
            <person name="Salzberg S.L."/>
        </authorList>
    </citation>
    <scope>NUCLEOTIDE SEQUENCE [LARGE SCALE GENOMIC DNA]</scope>
    <source>
        <strain evidence="18 19">JHH-5317</strain>
    </source>
</reference>
<dbReference type="InterPro" id="IPR050628">
    <property type="entry name" value="SNF2_RAD54_helicase_TF"/>
</dbReference>
<dbReference type="SMART" id="SM00490">
    <property type="entry name" value="HELICc"/>
    <property type="match status" value="1"/>
</dbReference>
<dbReference type="GO" id="GO:0006281">
    <property type="term" value="P:DNA repair"/>
    <property type="evidence" value="ECO:0007669"/>
    <property type="project" value="UniProtKB-KW"/>
</dbReference>
<dbReference type="PROSITE" id="PS51192">
    <property type="entry name" value="HELICASE_ATP_BIND_1"/>
    <property type="match status" value="1"/>
</dbReference>
<dbReference type="Pfam" id="PF08797">
    <property type="entry name" value="HIRAN"/>
    <property type="match status" value="1"/>
</dbReference>
<dbReference type="CDD" id="cd18793">
    <property type="entry name" value="SF2_C_SNF"/>
    <property type="match status" value="1"/>
</dbReference>
<keyword evidence="10" id="KW-0067">ATP-binding</keyword>
<evidence type="ECO:0000256" key="12">
    <source>
        <dbReference type="ARBA" id="ARBA00023242"/>
    </source>
</evidence>
<dbReference type="GO" id="GO:0004386">
    <property type="term" value="F:helicase activity"/>
    <property type="evidence" value="ECO:0007669"/>
    <property type="project" value="UniProtKB-KW"/>
</dbReference>
<dbReference type="Pfam" id="PF00097">
    <property type="entry name" value="zf-C3HC4"/>
    <property type="match status" value="1"/>
</dbReference>
<evidence type="ECO:0000313" key="18">
    <source>
        <dbReference type="EMBL" id="PKS13342.1"/>
    </source>
</evidence>
<feature type="compositionally biased region" description="Low complexity" evidence="14">
    <location>
        <begin position="33"/>
        <end position="45"/>
    </location>
</feature>
<evidence type="ECO:0000256" key="3">
    <source>
        <dbReference type="ARBA" id="ARBA00022723"/>
    </source>
</evidence>
<keyword evidence="11" id="KW-0234">DNA repair</keyword>
<gene>
    <name evidence="18" type="ORF">jhhlp_000113</name>
</gene>
<dbReference type="InterPro" id="IPR018957">
    <property type="entry name" value="Znf_C3HC4_RING-type"/>
</dbReference>
<dbReference type="PROSITE" id="PS50089">
    <property type="entry name" value="ZF_RING_2"/>
    <property type="match status" value="1"/>
</dbReference>
<dbReference type="VEuPathDB" id="FungiDB:jhhlp_000113"/>
<dbReference type="SMART" id="SM00910">
    <property type="entry name" value="HIRAN"/>
    <property type="match status" value="1"/>
</dbReference>
<feature type="compositionally biased region" description="Low complexity" evidence="14">
    <location>
        <begin position="65"/>
        <end position="76"/>
    </location>
</feature>
<dbReference type="InterPro" id="IPR014905">
    <property type="entry name" value="HIRAN"/>
</dbReference>
<evidence type="ECO:0000256" key="8">
    <source>
        <dbReference type="ARBA" id="ARBA00022806"/>
    </source>
</evidence>
<dbReference type="SMART" id="SM00487">
    <property type="entry name" value="DEXDc"/>
    <property type="match status" value="1"/>
</dbReference>
<organism evidence="18 19">
    <name type="scientific">Lomentospora prolificans</name>
    <dbReference type="NCBI Taxonomy" id="41688"/>
    <lineage>
        <taxon>Eukaryota</taxon>
        <taxon>Fungi</taxon>
        <taxon>Dikarya</taxon>
        <taxon>Ascomycota</taxon>
        <taxon>Pezizomycotina</taxon>
        <taxon>Sordariomycetes</taxon>
        <taxon>Hypocreomycetidae</taxon>
        <taxon>Microascales</taxon>
        <taxon>Microascaceae</taxon>
        <taxon>Lomentospora</taxon>
    </lineage>
</organism>
<protein>
    <recommendedName>
        <fullName evidence="20">DNA repair protein RAD5</fullName>
    </recommendedName>
</protein>
<evidence type="ECO:0000256" key="7">
    <source>
        <dbReference type="ARBA" id="ARBA00022801"/>
    </source>
</evidence>
<dbReference type="EMBL" id="NLAX01000001">
    <property type="protein sequence ID" value="PKS13342.1"/>
    <property type="molecule type" value="Genomic_DNA"/>
</dbReference>
<comment type="similarity">
    <text evidence="2">Belongs to the SNF2/RAD54 helicase family.</text>
</comment>
<dbReference type="InterPro" id="IPR001650">
    <property type="entry name" value="Helicase_C-like"/>
</dbReference>
<keyword evidence="19" id="KW-1185">Reference proteome</keyword>
<dbReference type="AlphaFoldDB" id="A0A2N3NLT3"/>
<comment type="subcellular location">
    <subcellularLocation>
        <location evidence="1">Nucleus</location>
    </subcellularLocation>
</comment>
<dbReference type="GO" id="GO:0008270">
    <property type="term" value="F:zinc ion binding"/>
    <property type="evidence" value="ECO:0007669"/>
    <property type="project" value="UniProtKB-KW"/>
</dbReference>
<comment type="caution">
    <text evidence="18">The sequence shown here is derived from an EMBL/GenBank/DDBJ whole genome shotgun (WGS) entry which is preliminary data.</text>
</comment>
<feature type="domain" description="Helicase ATP-binding" evidence="16">
    <location>
        <begin position="514"/>
        <end position="721"/>
    </location>
</feature>
<dbReference type="InterPro" id="IPR000330">
    <property type="entry name" value="SNF2_N"/>
</dbReference>
<dbReference type="SUPFAM" id="SSF57850">
    <property type="entry name" value="RING/U-box"/>
    <property type="match status" value="1"/>
</dbReference>
<dbReference type="Gene3D" id="3.40.50.10810">
    <property type="entry name" value="Tandem AAA-ATPase domain"/>
    <property type="match status" value="1"/>
</dbReference>
<dbReference type="GO" id="GO:0005634">
    <property type="term" value="C:nucleus"/>
    <property type="evidence" value="ECO:0007669"/>
    <property type="project" value="UniProtKB-SubCell"/>
</dbReference>
<dbReference type="InterPro" id="IPR001841">
    <property type="entry name" value="Znf_RING"/>
</dbReference>
<keyword evidence="12" id="KW-0539">Nucleus</keyword>
<feature type="domain" description="Helicase C-terminal" evidence="17">
    <location>
        <begin position="995"/>
        <end position="1151"/>
    </location>
</feature>
<evidence type="ECO:0000256" key="4">
    <source>
        <dbReference type="ARBA" id="ARBA00022741"/>
    </source>
</evidence>
<keyword evidence="9" id="KW-0862">Zinc</keyword>
<keyword evidence="6 13" id="KW-0863">Zinc-finger</keyword>
<evidence type="ECO:0000256" key="11">
    <source>
        <dbReference type="ARBA" id="ARBA00023204"/>
    </source>
</evidence>
<dbReference type="PROSITE" id="PS51194">
    <property type="entry name" value="HELICASE_CTER"/>
    <property type="match status" value="1"/>
</dbReference>
<dbReference type="Pfam" id="PF00176">
    <property type="entry name" value="SNF2-rel_dom"/>
    <property type="match status" value="1"/>
</dbReference>
<feature type="domain" description="RING-type" evidence="15">
    <location>
        <begin position="907"/>
        <end position="952"/>
    </location>
</feature>
<dbReference type="GO" id="GO:0003676">
    <property type="term" value="F:nucleic acid binding"/>
    <property type="evidence" value="ECO:0007669"/>
    <property type="project" value="InterPro"/>
</dbReference>
<name>A0A2N3NLT3_9PEZI</name>
<dbReference type="STRING" id="41688.A0A2N3NLT3"/>
<evidence type="ECO:0000256" key="10">
    <source>
        <dbReference type="ARBA" id="ARBA00022840"/>
    </source>
</evidence>